<protein>
    <submittedName>
        <fullName evidence="1">Uncharacterized protein</fullName>
    </submittedName>
</protein>
<comment type="caution">
    <text evidence="1">The sequence shown here is derived from an EMBL/GenBank/DDBJ whole genome shotgun (WGS) entry which is preliminary data.</text>
</comment>
<sequence>MGSTPKGRDEWEPSRKAHDELVVATVTSRSDDVAVCAISSLPRSEHVLEAEWIAATGDSFVALDRMR</sequence>
<organism evidence="1 2">
    <name type="scientific">Haloarchaeobius litoreus</name>
    <dbReference type="NCBI Taxonomy" id="755306"/>
    <lineage>
        <taxon>Archaea</taxon>
        <taxon>Methanobacteriati</taxon>
        <taxon>Methanobacteriota</taxon>
        <taxon>Stenosarchaea group</taxon>
        <taxon>Halobacteria</taxon>
        <taxon>Halobacteriales</taxon>
        <taxon>Halorubellaceae</taxon>
        <taxon>Haloarchaeobius</taxon>
    </lineage>
</organism>
<gene>
    <name evidence="1" type="ORF">ACFSBL_18565</name>
</gene>
<dbReference type="RefSeq" id="WP_256401821.1">
    <property type="nucleotide sequence ID" value="NZ_JANHJR010000004.1"/>
</dbReference>
<reference evidence="1 2" key="1">
    <citation type="journal article" date="2019" name="Int. J. Syst. Evol. Microbiol.">
        <title>The Global Catalogue of Microorganisms (GCM) 10K type strain sequencing project: providing services to taxonomists for standard genome sequencing and annotation.</title>
        <authorList>
            <consortium name="The Broad Institute Genomics Platform"/>
            <consortium name="The Broad Institute Genome Sequencing Center for Infectious Disease"/>
            <person name="Wu L."/>
            <person name="Ma J."/>
        </authorList>
    </citation>
    <scope>NUCLEOTIDE SEQUENCE [LARGE SCALE GENOMIC DNA]</scope>
    <source>
        <strain evidence="1 2">CGMCC 1.10390</strain>
    </source>
</reference>
<evidence type="ECO:0000313" key="1">
    <source>
        <dbReference type="EMBL" id="MFD1647699.1"/>
    </source>
</evidence>
<proteinExistence type="predicted"/>
<dbReference type="AlphaFoldDB" id="A0ABD6DR60"/>
<dbReference type="Proteomes" id="UP001597034">
    <property type="component" value="Unassembled WGS sequence"/>
</dbReference>
<dbReference type="EMBL" id="JBHUDO010000004">
    <property type="protein sequence ID" value="MFD1647699.1"/>
    <property type="molecule type" value="Genomic_DNA"/>
</dbReference>
<keyword evidence="2" id="KW-1185">Reference proteome</keyword>
<name>A0ABD6DR60_9EURY</name>
<accession>A0ABD6DR60</accession>
<evidence type="ECO:0000313" key="2">
    <source>
        <dbReference type="Proteomes" id="UP001597034"/>
    </source>
</evidence>